<proteinExistence type="predicted"/>
<feature type="transmembrane region" description="Helical" evidence="1">
    <location>
        <begin position="120"/>
        <end position="140"/>
    </location>
</feature>
<dbReference type="AlphaFoldDB" id="A0A7D6ZEJ7"/>
<keyword evidence="1" id="KW-1133">Transmembrane helix</keyword>
<dbReference type="RefSeq" id="WP_181582964.1">
    <property type="nucleotide sequence ID" value="NZ_CP059399.1"/>
</dbReference>
<dbReference type="EMBL" id="CP059399">
    <property type="protein sequence ID" value="QLY31778.1"/>
    <property type="molecule type" value="Genomic_DNA"/>
</dbReference>
<evidence type="ECO:0000313" key="2">
    <source>
        <dbReference type="EMBL" id="QLY31778.1"/>
    </source>
</evidence>
<sequence>MWGKLGKAISEARAGKRRGIVALALTALTIGCLTMLGTYENTGIYFRGEQATAQVTDCRWVNPRRKPSYYICAGTWTLRNGSTGTGDLRGVKNKLAKGTPIRVRATKGVAHAKLGPGTPALFVFGALVAIGSSGVLIAQFRRRDSPSI</sequence>
<dbReference type="KEGG" id="nhu:H0264_05550"/>
<accession>A0A7D6ZEJ7</accession>
<protein>
    <submittedName>
        <fullName evidence="2">Uncharacterized protein</fullName>
    </submittedName>
</protein>
<reference evidence="2 3" key="1">
    <citation type="submission" date="2020-07" db="EMBL/GenBank/DDBJ databases">
        <authorList>
            <person name="Zhuang K."/>
            <person name="Ran Y."/>
        </authorList>
    </citation>
    <scope>NUCLEOTIDE SEQUENCE [LARGE SCALE GENOMIC DNA]</scope>
    <source>
        <strain evidence="2 3">WCH-YHL-001</strain>
    </source>
</reference>
<evidence type="ECO:0000313" key="3">
    <source>
        <dbReference type="Proteomes" id="UP000515512"/>
    </source>
</evidence>
<name>A0A7D6ZEJ7_9NOCA</name>
<evidence type="ECO:0000256" key="1">
    <source>
        <dbReference type="SAM" id="Phobius"/>
    </source>
</evidence>
<dbReference type="Proteomes" id="UP000515512">
    <property type="component" value="Chromosome"/>
</dbReference>
<feature type="transmembrane region" description="Helical" evidence="1">
    <location>
        <begin position="20"/>
        <end position="39"/>
    </location>
</feature>
<organism evidence="2 3">
    <name type="scientific">Nocardia huaxiensis</name>
    <dbReference type="NCBI Taxonomy" id="2755382"/>
    <lineage>
        <taxon>Bacteria</taxon>
        <taxon>Bacillati</taxon>
        <taxon>Actinomycetota</taxon>
        <taxon>Actinomycetes</taxon>
        <taxon>Mycobacteriales</taxon>
        <taxon>Nocardiaceae</taxon>
        <taxon>Nocardia</taxon>
    </lineage>
</organism>
<gene>
    <name evidence="2" type="ORF">H0264_05550</name>
</gene>
<keyword evidence="3" id="KW-1185">Reference proteome</keyword>
<dbReference type="PROSITE" id="PS51257">
    <property type="entry name" value="PROKAR_LIPOPROTEIN"/>
    <property type="match status" value="1"/>
</dbReference>
<keyword evidence="1" id="KW-0812">Transmembrane</keyword>
<keyword evidence="1" id="KW-0472">Membrane</keyword>